<evidence type="ECO:0000313" key="8">
    <source>
        <dbReference type="Proteomes" id="UP000013776"/>
    </source>
</evidence>
<dbReference type="CDD" id="cd00200">
    <property type="entry name" value="WD40"/>
    <property type="match status" value="1"/>
</dbReference>
<protein>
    <submittedName>
        <fullName evidence="7">F-box/WD repeat-containing protein pof15 / FY16936</fullName>
    </submittedName>
</protein>
<dbReference type="SMART" id="SM00256">
    <property type="entry name" value="FBOX"/>
    <property type="match status" value="1"/>
</dbReference>
<dbReference type="InterPro" id="IPR051075">
    <property type="entry name" value="SCF_subunit_WD-repeat"/>
</dbReference>
<dbReference type="Proteomes" id="UP000013776">
    <property type="component" value="Unassembled WGS sequence"/>
</dbReference>
<dbReference type="eggNOG" id="KOG0274">
    <property type="taxonomic scope" value="Eukaryota"/>
</dbReference>
<feature type="region of interest" description="Disordered" evidence="5">
    <location>
        <begin position="146"/>
        <end position="181"/>
    </location>
</feature>
<dbReference type="InterPro" id="IPR036047">
    <property type="entry name" value="F-box-like_dom_sf"/>
</dbReference>
<feature type="repeat" description="WD" evidence="4">
    <location>
        <begin position="440"/>
        <end position="479"/>
    </location>
</feature>
<dbReference type="PANTHER" id="PTHR19872">
    <property type="entry name" value="UBIQUITIN LIGASE SPECIFICITY FACTOR/HREP PROTEIN"/>
    <property type="match status" value="1"/>
</dbReference>
<evidence type="ECO:0000256" key="5">
    <source>
        <dbReference type="SAM" id="MobiDB-lite"/>
    </source>
</evidence>
<proteinExistence type="predicted"/>
<evidence type="ECO:0000256" key="1">
    <source>
        <dbReference type="ARBA" id="ARBA00022574"/>
    </source>
</evidence>
<dbReference type="OrthoDB" id="5580488at2759"/>
<evidence type="ECO:0000313" key="7">
    <source>
        <dbReference type="EMBL" id="CCG81355.1"/>
    </source>
</evidence>
<dbReference type="SMART" id="SM00320">
    <property type="entry name" value="WD40"/>
    <property type="match status" value="7"/>
</dbReference>
<evidence type="ECO:0000256" key="4">
    <source>
        <dbReference type="PROSITE-ProRule" id="PRU00221"/>
    </source>
</evidence>
<dbReference type="PROSITE" id="PS50181">
    <property type="entry name" value="FBOX"/>
    <property type="match status" value="1"/>
</dbReference>
<dbReference type="CDD" id="cd22147">
    <property type="entry name" value="F-box_SpPof1-like"/>
    <property type="match status" value="1"/>
</dbReference>
<sequence>MEDIQKSLEGLKDTDKEGISHIWSFFSAASPNKRQLILQGLLAQCCFPQLSFVASCTRDLIRIDYISALPTEIGFKILSCLDASSLCKAAQVSKRWADLANDDVVWHRMCEQHIDRKCTKCGWGLPLLERKRLRASRQKIQQRAERLSGRAHEELSSVEPQFSTSGKRLAEDPDPASTGKTRCVTISDCNPALKPRPWKDVYSERQKIETNWRRGRYVAQVLSGHTDGVMCVQADENIVISGSYDTSIRIWDPATGQEVRRLDGHTRGVNALQFDDTKLISGSMDKTLRIWNYRTGKCISTLRGHTEGVLSLHFDDTILASGGADHTIRVWNFVDGTCSILRGHEGWINAVRVHSACQILFSASDDTTMKMWSLKDQTCLRTFAGHVGQIQAICPTLLSVSEQDPYSTNQRKCPDEYFTSSLDGTIKWWDVKSGTCLKTFFGHTEGIWGLAADTLRLVSGAQDKTVKVWDRNDGRCVLSLAGHSGAVNCVQLGDSKIVSGGDDGQIRIWDFGPQHAKTSPKCTDPTHEHYRQSLPGSS</sequence>
<comment type="caution">
    <text evidence="7">The sequence shown here is derived from an EMBL/GenBank/DDBJ whole genome shotgun (WGS) entry which is preliminary data.</text>
</comment>
<dbReference type="SUPFAM" id="SSF81383">
    <property type="entry name" value="F-box domain"/>
    <property type="match status" value="1"/>
</dbReference>
<feature type="repeat" description="WD" evidence="4">
    <location>
        <begin position="480"/>
        <end position="510"/>
    </location>
</feature>
<dbReference type="PANTHER" id="PTHR19872:SF9">
    <property type="entry name" value="UBIQUITIN-BINDING SDF UBIQUITIN LIGASE COMPLEX SUBUNIT"/>
    <property type="match status" value="1"/>
</dbReference>
<evidence type="ECO:0000256" key="2">
    <source>
        <dbReference type="ARBA" id="ARBA00022737"/>
    </source>
</evidence>
<dbReference type="GO" id="GO:0031146">
    <property type="term" value="P:SCF-dependent proteasomal ubiquitin-dependent protein catabolic process"/>
    <property type="evidence" value="ECO:0007669"/>
    <property type="project" value="UniProtKB-ARBA"/>
</dbReference>
<evidence type="ECO:0000256" key="3">
    <source>
        <dbReference type="ARBA" id="ARBA00022786"/>
    </source>
</evidence>
<dbReference type="Gene3D" id="2.130.10.10">
    <property type="entry name" value="YVTN repeat-like/Quinoprotein amine dehydrogenase"/>
    <property type="match status" value="2"/>
</dbReference>
<name>R4X7I6_TAPDE</name>
<dbReference type="Gene3D" id="1.20.1280.50">
    <property type="match status" value="1"/>
</dbReference>
<accession>R4X7I6</accession>
<reference evidence="7 8" key="1">
    <citation type="journal article" date="2013" name="MBio">
        <title>Genome sequencing of the plant pathogen Taphrina deformans, the causal agent of peach leaf curl.</title>
        <authorList>
            <person name="Cisse O.H."/>
            <person name="Almeida J.M.G.C.F."/>
            <person name="Fonseca A."/>
            <person name="Kumar A.A."/>
            <person name="Salojaervi J."/>
            <person name="Overmyer K."/>
            <person name="Hauser P.M."/>
            <person name="Pagni M."/>
        </authorList>
    </citation>
    <scope>NUCLEOTIDE SEQUENCE [LARGE SCALE GENOMIC DNA]</scope>
    <source>
        <strain evidence="8">PYCC 5710 / ATCC 11124 / CBS 356.35 / IMI 108563 / JCM 9778 / NBRC 8474</strain>
    </source>
</reference>
<dbReference type="InterPro" id="IPR001680">
    <property type="entry name" value="WD40_rpt"/>
</dbReference>
<organism evidence="7 8">
    <name type="scientific">Taphrina deformans (strain PYCC 5710 / ATCC 11124 / CBS 356.35 / IMI 108563 / JCM 9778 / NBRC 8474)</name>
    <name type="common">Peach leaf curl fungus</name>
    <name type="synonym">Lalaria deformans</name>
    <dbReference type="NCBI Taxonomy" id="1097556"/>
    <lineage>
        <taxon>Eukaryota</taxon>
        <taxon>Fungi</taxon>
        <taxon>Dikarya</taxon>
        <taxon>Ascomycota</taxon>
        <taxon>Taphrinomycotina</taxon>
        <taxon>Taphrinomycetes</taxon>
        <taxon>Taphrinales</taxon>
        <taxon>Taphrinaceae</taxon>
        <taxon>Taphrina</taxon>
    </lineage>
</organism>
<feature type="repeat" description="WD" evidence="4">
    <location>
        <begin position="302"/>
        <end position="332"/>
    </location>
</feature>
<keyword evidence="2" id="KW-0677">Repeat</keyword>
<feature type="domain" description="F-box" evidence="6">
    <location>
        <begin position="63"/>
        <end position="109"/>
    </location>
</feature>
<dbReference type="InterPro" id="IPR036322">
    <property type="entry name" value="WD40_repeat_dom_sf"/>
</dbReference>
<dbReference type="Pfam" id="PF12937">
    <property type="entry name" value="F-box-like"/>
    <property type="match status" value="1"/>
</dbReference>
<dbReference type="EMBL" id="CAHR02000037">
    <property type="protein sequence ID" value="CCG81355.1"/>
    <property type="molecule type" value="Genomic_DNA"/>
</dbReference>
<feature type="repeat" description="WD" evidence="4">
    <location>
        <begin position="417"/>
        <end position="439"/>
    </location>
</feature>
<feature type="repeat" description="WD" evidence="4">
    <location>
        <begin position="222"/>
        <end position="261"/>
    </location>
</feature>
<dbReference type="Pfam" id="PF00400">
    <property type="entry name" value="WD40"/>
    <property type="match status" value="7"/>
</dbReference>
<dbReference type="FunFam" id="2.130.10.10:FF:000715">
    <property type="entry name" value="F-box protein MET30"/>
    <property type="match status" value="1"/>
</dbReference>
<feature type="repeat" description="WD" evidence="4">
    <location>
        <begin position="341"/>
        <end position="382"/>
    </location>
</feature>
<feature type="repeat" description="WD" evidence="4">
    <location>
        <begin position="262"/>
        <end position="301"/>
    </location>
</feature>
<gene>
    <name evidence="7" type="ORF">TAPDE_001053</name>
</gene>
<dbReference type="STRING" id="1097556.R4X7I6"/>
<dbReference type="PROSITE" id="PS50082">
    <property type="entry name" value="WD_REPEATS_2"/>
    <property type="match status" value="7"/>
</dbReference>
<keyword evidence="8" id="KW-1185">Reference proteome</keyword>
<feature type="region of interest" description="Disordered" evidence="5">
    <location>
        <begin position="516"/>
        <end position="538"/>
    </location>
</feature>
<dbReference type="InterPro" id="IPR015943">
    <property type="entry name" value="WD40/YVTN_repeat-like_dom_sf"/>
</dbReference>
<dbReference type="PROSITE" id="PS50294">
    <property type="entry name" value="WD_REPEATS_REGION"/>
    <property type="match status" value="6"/>
</dbReference>
<dbReference type="FunFam" id="1.20.1280.50:FF:000016">
    <property type="entry name" value="E3 ubiquitin ligase complex SCF subunit sconB"/>
    <property type="match status" value="1"/>
</dbReference>
<keyword evidence="3" id="KW-0833">Ubl conjugation pathway</keyword>
<dbReference type="SUPFAM" id="SSF50978">
    <property type="entry name" value="WD40 repeat-like"/>
    <property type="match status" value="1"/>
</dbReference>
<dbReference type="InterPro" id="IPR020472">
    <property type="entry name" value="WD40_PAC1"/>
</dbReference>
<dbReference type="InterPro" id="IPR001810">
    <property type="entry name" value="F-box_dom"/>
</dbReference>
<evidence type="ECO:0000259" key="6">
    <source>
        <dbReference type="PROSITE" id="PS50181"/>
    </source>
</evidence>
<dbReference type="PRINTS" id="PR00320">
    <property type="entry name" value="GPROTEINBRPT"/>
</dbReference>
<dbReference type="GO" id="GO:0019005">
    <property type="term" value="C:SCF ubiquitin ligase complex"/>
    <property type="evidence" value="ECO:0007669"/>
    <property type="project" value="UniProtKB-ARBA"/>
</dbReference>
<dbReference type="GO" id="GO:1990756">
    <property type="term" value="F:ubiquitin-like ligase-substrate adaptor activity"/>
    <property type="evidence" value="ECO:0007669"/>
    <property type="project" value="UniProtKB-ARBA"/>
</dbReference>
<dbReference type="AlphaFoldDB" id="R4X7I6"/>
<keyword evidence="1 4" id="KW-0853">WD repeat</keyword>
<feature type="compositionally biased region" description="Basic and acidic residues" evidence="5">
    <location>
        <begin position="146"/>
        <end position="155"/>
    </location>
</feature>